<evidence type="ECO:0000313" key="2">
    <source>
        <dbReference type="EMBL" id="GBF32345.1"/>
    </source>
</evidence>
<dbReference type="AlphaFoldDB" id="A0A2L2X853"/>
<dbReference type="EMBL" id="BFAV01000028">
    <property type="protein sequence ID" value="GBF32345.1"/>
    <property type="molecule type" value="Genomic_DNA"/>
</dbReference>
<comment type="caution">
    <text evidence="2">The sequence shown here is derived from an EMBL/GenBank/DDBJ whole genome shotgun (WGS) entry which is preliminary data.</text>
</comment>
<dbReference type="OrthoDB" id="2080915at2"/>
<dbReference type="InterPro" id="IPR010982">
    <property type="entry name" value="Lambda_DNA-bd_dom_sf"/>
</dbReference>
<dbReference type="SUPFAM" id="SSF47413">
    <property type="entry name" value="lambda repressor-like DNA-binding domains"/>
    <property type="match status" value="1"/>
</dbReference>
<dbReference type="Proteomes" id="UP000239549">
    <property type="component" value="Unassembled WGS sequence"/>
</dbReference>
<dbReference type="PROSITE" id="PS50943">
    <property type="entry name" value="HTH_CROC1"/>
    <property type="match status" value="1"/>
</dbReference>
<protein>
    <recommendedName>
        <fullName evidence="1">HTH cro/C1-type domain-containing protein</fullName>
    </recommendedName>
</protein>
<dbReference type="Gene3D" id="1.10.260.40">
    <property type="entry name" value="lambda repressor-like DNA-binding domains"/>
    <property type="match status" value="1"/>
</dbReference>
<keyword evidence="3" id="KW-1185">Reference proteome</keyword>
<dbReference type="InterPro" id="IPR001387">
    <property type="entry name" value="Cro/C1-type_HTH"/>
</dbReference>
<evidence type="ECO:0000259" key="1">
    <source>
        <dbReference type="PROSITE" id="PS50943"/>
    </source>
</evidence>
<proteinExistence type="predicted"/>
<evidence type="ECO:0000313" key="3">
    <source>
        <dbReference type="Proteomes" id="UP000239549"/>
    </source>
</evidence>
<organism evidence="2 3">
    <name type="scientific">Desulfocucumis palustris</name>
    <dbReference type="NCBI Taxonomy" id="1898651"/>
    <lineage>
        <taxon>Bacteria</taxon>
        <taxon>Bacillati</taxon>
        <taxon>Bacillota</taxon>
        <taxon>Clostridia</taxon>
        <taxon>Eubacteriales</taxon>
        <taxon>Desulfocucumaceae</taxon>
        <taxon>Desulfocucumis</taxon>
    </lineage>
</organism>
<reference evidence="3" key="1">
    <citation type="submission" date="2018-02" db="EMBL/GenBank/DDBJ databases">
        <title>Genome sequence of Desulfocucumis palustris strain NAW-5.</title>
        <authorList>
            <person name="Watanabe M."/>
            <person name="Kojima H."/>
            <person name="Fukui M."/>
        </authorList>
    </citation>
    <scope>NUCLEOTIDE SEQUENCE [LARGE SCALE GENOMIC DNA]</scope>
    <source>
        <strain evidence="3">NAW-5</strain>
    </source>
</reference>
<feature type="domain" description="HTH cro/C1-type" evidence="1">
    <location>
        <begin position="22"/>
        <end position="68"/>
    </location>
</feature>
<dbReference type="GO" id="GO:0003677">
    <property type="term" value="F:DNA binding"/>
    <property type="evidence" value="ECO:0007669"/>
    <property type="project" value="InterPro"/>
</dbReference>
<sequence length="131" mass="14370">MKYSLSKLLIKLRAEEPLRKAAARIGISHTYLNMLEKGIDPRSGNAVKPTAGTLQKLSGAYNYPYVKLMEAAGYLDSGSSGANAKTPPVELEKIIRESNVMLDGMLLDDGDKEDILQFVKIAMRAIKKEKG</sequence>
<dbReference type="CDD" id="cd00093">
    <property type="entry name" value="HTH_XRE"/>
    <property type="match status" value="1"/>
</dbReference>
<accession>A0A2L2X853</accession>
<gene>
    <name evidence="2" type="ORF">DCCM_0539</name>
</gene>
<dbReference type="SMART" id="SM00530">
    <property type="entry name" value="HTH_XRE"/>
    <property type="match status" value="1"/>
</dbReference>
<dbReference type="RefSeq" id="WP_104370891.1">
    <property type="nucleotide sequence ID" value="NZ_BFAV01000028.1"/>
</dbReference>
<name>A0A2L2X853_9FIRM</name>